<accession>A0A3T1D2M4</accession>
<dbReference type="KEGG" id="cohn:KCTCHS21_17330"/>
<dbReference type="Proteomes" id="UP000289856">
    <property type="component" value="Chromosome"/>
</dbReference>
<evidence type="ECO:0000313" key="1">
    <source>
        <dbReference type="EMBL" id="BBI32334.1"/>
    </source>
</evidence>
<keyword evidence="2" id="KW-1185">Reference proteome</keyword>
<reference evidence="1 2" key="1">
    <citation type="submission" date="2019-01" db="EMBL/GenBank/DDBJ databases">
        <title>Complete genome sequence of Cohnella hallensis HS21 isolated from Korean fir (Abies koreana) rhizospheric soil.</title>
        <authorList>
            <person name="Jiang L."/>
            <person name="Kang S.W."/>
            <person name="Kim S."/>
            <person name="Jung J."/>
            <person name="Kim C.Y."/>
            <person name="Kim D.H."/>
            <person name="Kim S.W."/>
            <person name="Lee J."/>
        </authorList>
    </citation>
    <scope>NUCLEOTIDE SEQUENCE [LARGE SCALE GENOMIC DNA]</scope>
    <source>
        <strain evidence="1 2">HS21</strain>
    </source>
</reference>
<dbReference type="RefSeq" id="WP_130606785.1">
    <property type="nucleotide sequence ID" value="NZ_AP019400.1"/>
</dbReference>
<name>A0A3T1D2M4_9BACL</name>
<proteinExistence type="predicted"/>
<dbReference type="OrthoDB" id="2064246at2"/>
<dbReference type="AlphaFoldDB" id="A0A3T1D2M4"/>
<evidence type="ECO:0000313" key="2">
    <source>
        <dbReference type="Proteomes" id="UP000289856"/>
    </source>
</evidence>
<protein>
    <submittedName>
        <fullName evidence="1">Transcriptional regulator</fullName>
    </submittedName>
</protein>
<gene>
    <name evidence="1" type="ORF">KCTCHS21_17330</name>
</gene>
<dbReference type="EMBL" id="AP019400">
    <property type="protein sequence ID" value="BBI32334.1"/>
    <property type="molecule type" value="Genomic_DNA"/>
</dbReference>
<organism evidence="1 2">
    <name type="scientific">Cohnella abietis</name>
    <dbReference type="NCBI Taxonomy" id="2507935"/>
    <lineage>
        <taxon>Bacteria</taxon>
        <taxon>Bacillati</taxon>
        <taxon>Bacillota</taxon>
        <taxon>Bacilli</taxon>
        <taxon>Bacillales</taxon>
        <taxon>Paenibacillaceae</taxon>
        <taxon>Cohnella</taxon>
    </lineage>
</organism>
<sequence>MYPNLTAELARRGLKQKDIIPVLKTNRPATVSEKLNGKAPLLLDEAFLIQAAFFPDLSLGYLFDKDVKNVH</sequence>